<dbReference type="InterPro" id="IPR001789">
    <property type="entry name" value="Sig_transdc_resp-reg_receiver"/>
</dbReference>
<evidence type="ECO:0000256" key="1">
    <source>
        <dbReference type="ARBA" id="ARBA00022553"/>
    </source>
</evidence>
<dbReference type="PROSITE" id="PS50110">
    <property type="entry name" value="RESPONSE_REGULATORY"/>
    <property type="match status" value="1"/>
</dbReference>
<evidence type="ECO:0000259" key="4">
    <source>
        <dbReference type="PROSITE" id="PS50110"/>
    </source>
</evidence>
<proteinExistence type="predicted"/>
<dbReference type="CDD" id="cd00156">
    <property type="entry name" value="REC"/>
    <property type="match status" value="1"/>
</dbReference>
<accession>A0A8J3ZKZ6</accession>
<feature type="domain" description="Response regulatory" evidence="4">
    <location>
        <begin position="3"/>
        <end position="118"/>
    </location>
</feature>
<protein>
    <submittedName>
        <fullName evidence="5">Response regulator</fullName>
    </submittedName>
</protein>
<dbReference type="Pfam" id="PF00072">
    <property type="entry name" value="Response_reg"/>
    <property type="match status" value="1"/>
</dbReference>
<reference evidence="5" key="1">
    <citation type="submission" date="2021-01" db="EMBL/GenBank/DDBJ databases">
        <title>Whole genome shotgun sequence of Virgisporangium aurantiacum NBRC 16421.</title>
        <authorList>
            <person name="Komaki H."/>
            <person name="Tamura T."/>
        </authorList>
    </citation>
    <scope>NUCLEOTIDE SEQUENCE</scope>
    <source>
        <strain evidence="5">NBRC 16421</strain>
    </source>
</reference>
<sequence length="125" mass="13095">MTTVLVVDDHAEFRAAAVALLAAGGFRVVGEAANGADAIAAARALAPDVVLLDVRLPDHDGFAVSRRIRGHVPSTRVVLCSARAAVDYGTRAEECGAIAFFTKGELSVPALVALLQGERDQTDRR</sequence>
<dbReference type="SMART" id="SM00448">
    <property type="entry name" value="REC"/>
    <property type="match status" value="1"/>
</dbReference>
<keyword evidence="1 3" id="KW-0597">Phosphoprotein</keyword>
<dbReference type="InterPro" id="IPR050595">
    <property type="entry name" value="Bact_response_regulator"/>
</dbReference>
<dbReference type="Proteomes" id="UP000612585">
    <property type="component" value="Unassembled WGS sequence"/>
</dbReference>
<dbReference type="PANTHER" id="PTHR44591:SF14">
    <property type="entry name" value="PROTEIN PILG"/>
    <property type="match status" value="1"/>
</dbReference>
<dbReference type="AlphaFoldDB" id="A0A8J3ZKZ6"/>
<dbReference type="Gene3D" id="3.40.50.2300">
    <property type="match status" value="1"/>
</dbReference>
<dbReference type="GO" id="GO:0000160">
    <property type="term" value="P:phosphorelay signal transduction system"/>
    <property type="evidence" value="ECO:0007669"/>
    <property type="project" value="UniProtKB-KW"/>
</dbReference>
<evidence type="ECO:0000256" key="2">
    <source>
        <dbReference type="ARBA" id="ARBA00023012"/>
    </source>
</evidence>
<name>A0A8J3ZKZ6_9ACTN</name>
<dbReference type="PANTHER" id="PTHR44591">
    <property type="entry name" value="STRESS RESPONSE REGULATOR PROTEIN 1"/>
    <property type="match status" value="1"/>
</dbReference>
<organism evidence="5 6">
    <name type="scientific">Virgisporangium aurantiacum</name>
    <dbReference type="NCBI Taxonomy" id="175570"/>
    <lineage>
        <taxon>Bacteria</taxon>
        <taxon>Bacillati</taxon>
        <taxon>Actinomycetota</taxon>
        <taxon>Actinomycetes</taxon>
        <taxon>Micromonosporales</taxon>
        <taxon>Micromonosporaceae</taxon>
        <taxon>Virgisporangium</taxon>
    </lineage>
</organism>
<dbReference type="InterPro" id="IPR011006">
    <property type="entry name" value="CheY-like_superfamily"/>
</dbReference>
<evidence type="ECO:0000313" key="5">
    <source>
        <dbReference type="EMBL" id="GIJ63365.1"/>
    </source>
</evidence>
<dbReference type="SUPFAM" id="SSF52172">
    <property type="entry name" value="CheY-like"/>
    <property type="match status" value="1"/>
</dbReference>
<evidence type="ECO:0000256" key="3">
    <source>
        <dbReference type="PROSITE-ProRule" id="PRU00169"/>
    </source>
</evidence>
<dbReference type="EMBL" id="BOPG01000092">
    <property type="protein sequence ID" value="GIJ63365.1"/>
    <property type="molecule type" value="Genomic_DNA"/>
</dbReference>
<evidence type="ECO:0000313" key="6">
    <source>
        <dbReference type="Proteomes" id="UP000612585"/>
    </source>
</evidence>
<gene>
    <name evidence="5" type="primary">cheY_3</name>
    <name evidence="5" type="ORF">Vau01_108810</name>
</gene>
<dbReference type="RefSeq" id="WP_204009695.1">
    <property type="nucleotide sequence ID" value="NZ_BOPG01000092.1"/>
</dbReference>
<comment type="caution">
    <text evidence="5">The sequence shown here is derived from an EMBL/GenBank/DDBJ whole genome shotgun (WGS) entry which is preliminary data.</text>
</comment>
<keyword evidence="6" id="KW-1185">Reference proteome</keyword>
<feature type="modified residue" description="4-aspartylphosphate" evidence="3">
    <location>
        <position position="53"/>
    </location>
</feature>
<keyword evidence="2" id="KW-0902">Two-component regulatory system</keyword>